<reference evidence="3" key="1">
    <citation type="journal article" date="2017" name="Nat. Ecol. Evol.">
        <title>Genome expansion and lineage-specific genetic innovations in the forest pathogenic fungi Armillaria.</title>
        <authorList>
            <person name="Sipos G."/>
            <person name="Prasanna A.N."/>
            <person name="Walter M.C."/>
            <person name="O'Connor E."/>
            <person name="Balint B."/>
            <person name="Krizsan K."/>
            <person name="Kiss B."/>
            <person name="Hess J."/>
            <person name="Varga T."/>
            <person name="Slot J."/>
            <person name="Riley R."/>
            <person name="Boka B."/>
            <person name="Rigling D."/>
            <person name="Barry K."/>
            <person name="Lee J."/>
            <person name="Mihaltcheva S."/>
            <person name="LaButti K."/>
            <person name="Lipzen A."/>
            <person name="Waldron R."/>
            <person name="Moloney N.M."/>
            <person name="Sperisen C."/>
            <person name="Kredics L."/>
            <person name="Vagvoelgyi C."/>
            <person name="Patrignani A."/>
            <person name="Fitzpatrick D."/>
            <person name="Nagy I."/>
            <person name="Doyle S."/>
            <person name="Anderson J.B."/>
            <person name="Grigoriev I.V."/>
            <person name="Gueldener U."/>
            <person name="Muensterkoetter M."/>
            <person name="Nagy L.G."/>
        </authorList>
    </citation>
    <scope>NUCLEOTIDE SEQUENCE [LARGE SCALE GENOMIC DNA]</scope>
    <source>
        <strain evidence="3">C18/9</strain>
    </source>
</reference>
<protein>
    <submittedName>
        <fullName evidence="2">Uncharacterized protein</fullName>
    </submittedName>
</protein>
<accession>A0A284R917</accession>
<dbReference type="EMBL" id="FUEG01000006">
    <property type="protein sequence ID" value="SJL05187.1"/>
    <property type="molecule type" value="Genomic_DNA"/>
</dbReference>
<gene>
    <name evidence="2" type="ORF">ARMOST_08555</name>
</gene>
<evidence type="ECO:0000256" key="1">
    <source>
        <dbReference type="SAM" id="MobiDB-lite"/>
    </source>
</evidence>
<feature type="compositionally biased region" description="Polar residues" evidence="1">
    <location>
        <begin position="52"/>
        <end position="68"/>
    </location>
</feature>
<organism evidence="2 3">
    <name type="scientific">Armillaria ostoyae</name>
    <name type="common">Armillaria root rot fungus</name>
    <dbReference type="NCBI Taxonomy" id="47428"/>
    <lineage>
        <taxon>Eukaryota</taxon>
        <taxon>Fungi</taxon>
        <taxon>Dikarya</taxon>
        <taxon>Basidiomycota</taxon>
        <taxon>Agaricomycotina</taxon>
        <taxon>Agaricomycetes</taxon>
        <taxon>Agaricomycetidae</taxon>
        <taxon>Agaricales</taxon>
        <taxon>Marasmiineae</taxon>
        <taxon>Physalacriaceae</taxon>
        <taxon>Armillaria</taxon>
    </lineage>
</organism>
<keyword evidence="3" id="KW-1185">Reference proteome</keyword>
<evidence type="ECO:0000313" key="2">
    <source>
        <dbReference type="EMBL" id="SJL05187.1"/>
    </source>
</evidence>
<dbReference type="Proteomes" id="UP000219338">
    <property type="component" value="Unassembled WGS sequence"/>
</dbReference>
<feature type="region of interest" description="Disordered" evidence="1">
    <location>
        <begin position="52"/>
        <end position="78"/>
    </location>
</feature>
<dbReference type="AlphaFoldDB" id="A0A284R917"/>
<sequence>MDEEAMARATIMKNTPSKSMVAPESVSLGGKGETGKSAFAVQAQPVVLQSDPSTTALGHSMPRQQQDHQACPSKVTGDANATATKKIAAGQEAASAQAVKRGHQVTCVEVPDKDNDVAFQIWLAKE</sequence>
<evidence type="ECO:0000313" key="3">
    <source>
        <dbReference type="Proteomes" id="UP000219338"/>
    </source>
</evidence>
<name>A0A284R917_ARMOS</name>
<proteinExistence type="predicted"/>